<dbReference type="Pfam" id="PF12915">
    <property type="entry name" value="DUF3833"/>
    <property type="match status" value="1"/>
</dbReference>
<comment type="caution">
    <text evidence="2">The sequence shown here is derived from an EMBL/GenBank/DDBJ whole genome shotgun (WGS) entry which is preliminary data.</text>
</comment>
<dbReference type="Proteomes" id="UP001165413">
    <property type="component" value="Unassembled WGS sequence"/>
</dbReference>
<evidence type="ECO:0000313" key="2">
    <source>
        <dbReference type="EMBL" id="MCP3427922.1"/>
    </source>
</evidence>
<evidence type="ECO:0000256" key="1">
    <source>
        <dbReference type="SAM" id="SignalP"/>
    </source>
</evidence>
<name>A0AA41X135_9ALTE</name>
<dbReference type="RefSeq" id="WP_254098758.1">
    <property type="nucleotide sequence ID" value="NZ_JANATA010000003.1"/>
</dbReference>
<sequence>MLKQHLRALCLSSLLVFSLSGCTLTIDGNDYKQQAPEFNVVAFFSGDVKAWGIVQNRSAEVVQRFIVDIDGTVEDGVLVLDETFTYIVGEGVQKRVWRLTPQADGTFVGNAGDINGDALGTPYGSAFNFVYEMDLTVDGSTYTVSFDDWFFALDDQTMMNRSYIKKFGIVVAEVTIFMQKTSS</sequence>
<feature type="chain" id="PRO_5041316762" evidence="1">
    <location>
        <begin position="26"/>
        <end position="183"/>
    </location>
</feature>
<dbReference type="EMBL" id="JANATA010000003">
    <property type="protein sequence ID" value="MCP3427922.1"/>
    <property type="molecule type" value="Genomic_DNA"/>
</dbReference>
<gene>
    <name evidence="2" type="ORF">NLF92_03060</name>
</gene>
<proteinExistence type="predicted"/>
<evidence type="ECO:0000313" key="3">
    <source>
        <dbReference type="Proteomes" id="UP001165413"/>
    </source>
</evidence>
<feature type="signal peptide" evidence="1">
    <location>
        <begin position="1"/>
        <end position="25"/>
    </location>
</feature>
<protein>
    <submittedName>
        <fullName evidence="2">DUF3833 domain-containing protein</fullName>
    </submittedName>
</protein>
<organism evidence="2 3">
    <name type="scientific">Opacimonas viscosa</name>
    <dbReference type="NCBI Taxonomy" id="2961944"/>
    <lineage>
        <taxon>Bacteria</taxon>
        <taxon>Pseudomonadati</taxon>
        <taxon>Pseudomonadota</taxon>
        <taxon>Gammaproteobacteria</taxon>
        <taxon>Alteromonadales</taxon>
        <taxon>Alteromonadaceae</taxon>
        <taxon>Opacimonas</taxon>
    </lineage>
</organism>
<reference evidence="2" key="1">
    <citation type="submission" date="2022-07" db="EMBL/GenBank/DDBJ databases">
        <title>Characterization of the Novel Bacterium Alteromonas immobilis LMIT006 and Alteromonas gregis LMIT007.</title>
        <authorList>
            <person name="Lin X."/>
        </authorList>
    </citation>
    <scope>NUCLEOTIDE SEQUENCE</scope>
    <source>
        <strain evidence="2">LMIT007</strain>
    </source>
</reference>
<accession>A0AA41X135</accession>
<keyword evidence="1" id="KW-0732">Signal</keyword>
<dbReference type="AlphaFoldDB" id="A0AA41X135"/>
<dbReference type="InterPro" id="IPR024409">
    <property type="entry name" value="DUF3833"/>
</dbReference>
<dbReference type="PROSITE" id="PS51257">
    <property type="entry name" value="PROKAR_LIPOPROTEIN"/>
    <property type="match status" value="1"/>
</dbReference>
<keyword evidence="3" id="KW-1185">Reference proteome</keyword>